<dbReference type="RefSeq" id="WP_268004475.1">
    <property type="nucleotide sequence ID" value="NZ_BSUT01000001.1"/>
</dbReference>
<evidence type="ECO:0000313" key="2">
    <source>
        <dbReference type="Proteomes" id="UP001164761"/>
    </source>
</evidence>
<evidence type="ECO:0000313" key="1">
    <source>
        <dbReference type="EMBL" id="WAH40574.1"/>
    </source>
</evidence>
<name>A0ABY6ZEI5_9BACL</name>
<gene>
    <name evidence="1" type="ORF">NZD89_19975</name>
</gene>
<organism evidence="1 2">
    <name type="scientific">Alicyclobacillus fastidiosus</name>
    <dbReference type="NCBI Taxonomy" id="392011"/>
    <lineage>
        <taxon>Bacteria</taxon>
        <taxon>Bacillati</taxon>
        <taxon>Bacillota</taxon>
        <taxon>Bacilli</taxon>
        <taxon>Bacillales</taxon>
        <taxon>Alicyclobacillaceae</taxon>
        <taxon>Alicyclobacillus</taxon>
    </lineage>
</organism>
<dbReference type="Proteomes" id="UP001164761">
    <property type="component" value="Chromosome"/>
</dbReference>
<reference evidence="1" key="1">
    <citation type="submission" date="2022-08" db="EMBL/GenBank/DDBJ databases">
        <title>Alicyclobacillus fastidiosus DSM 17978, complete genome.</title>
        <authorList>
            <person name="Wang Q."/>
            <person name="Cai R."/>
            <person name="Wang Z."/>
        </authorList>
    </citation>
    <scope>NUCLEOTIDE SEQUENCE</scope>
    <source>
        <strain evidence="1">DSM 17978</strain>
    </source>
</reference>
<evidence type="ECO:0008006" key="3">
    <source>
        <dbReference type="Google" id="ProtNLM"/>
    </source>
</evidence>
<proteinExistence type="predicted"/>
<accession>A0ABY6ZEI5</accession>
<protein>
    <recommendedName>
        <fullName evidence="3">DUF2059 domain-containing protein</fullName>
    </recommendedName>
</protein>
<keyword evidence="2" id="KW-1185">Reference proteome</keyword>
<sequence length="134" mass="14702">MKKFLIGLLAFVVIVGLGGYEAKNLLTKKVAEKIAADPGIHSTIQTALQQNPALKSQIQQYITRYGTGGLHFSSQQEALTYAMNHMSPSEAAKLYELYQNRDSLTPAQQQQVESEVAADFTPQQLAAMAQVFVN</sequence>
<dbReference type="EMBL" id="CP104067">
    <property type="protein sequence ID" value="WAH40574.1"/>
    <property type="molecule type" value="Genomic_DNA"/>
</dbReference>